<dbReference type="OrthoDB" id="29563at2759"/>
<dbReference type="GO" id="GO:0022625">
    <property type="term" value="C:cytosolic large ribosomal subunit"/>
    <property type="evidence" value="ECO:0007669"/>
    <property type="project" value="UniProtKB-UniRule"/>
</dbReference>
<dbReference type="InterPro" id="IPR004037">
    <property type="entry name" value="Ribosomal_eL8-like_CS"/>
</dbReference>
<evidence type="ECO:0000256" key="3">
    <source>
        <dbReference type="ARBA" id="ARBA00023274"/>
    </source>
</evidence>
<dbReference type="InterPro" id="IPR050257">
    <property type="entry name" value="eL8/uL1-like"/>
</dbReference>
<dbReference type="Pfam" id="PF01248">
    <property type="entry name" value="Ribosomal_L7Ae"/>
    <property type="match status" value="1"/>
</dbReference>
<keyword evidence="3 4" id="KW-0687">Ribonucleoprotein</keyword>
<protein>
    <recommendedName>
        <fullName evidence="4">60S ribosomal protein L7a</fullName>
    </recommendedName>
</protein>
<dbReference type="GeneID" id="25561332"/>
<dbReference type="InterPro" id="IPR029064">
    <property type="entry name" value="Ribosomal_eL30-like_sf"/>
</dbReference>
<evidence type="ECO:0000256" key="2">
    <source>
        <dbReference type="ARBA" id="ARBA00022980"/>
    </source>
</evidence>
<comment type="function">
    <text evidence="4">Component of the ribosome.</text>
</comment>
<dbReference type="InterPro" id="IPR018492">
    <property type="entry name" value="Ribosomal_eL8/Nhp2"/>
</dbReference>
<name>A0A0L0DRU0_THETB</name>
<reference evidence="7 8" key="1">
    <citation type="submission" date="2010-05" db="EMBL/GenBank/DDBJ databases">
        <title>The Genome Sequence of Thecamonas trahens ATCC 50062.</title>
        <authorList>
            <consortium name="The Broad Institute Genome Sequencing Platform"/>
            <person name="Russ C."/>
            <person name="Cuomo C."/>
            <person name="Shea T."/>
            <person name="Young S.K."/>
            <person name="Zeng Q."/>
            <person name="Koehrsen M."/>
            <person name="Haas B."/>
            <person name="Borodovsky M."/>
            <person name="Guigo R."/>
            <person name="Alvarado L."/>
            <person name="Berlin A."/>
            <person name="Bochicchio J."/>
            <person name="Borenstein D."/>
            <person name="Chapman S."/>
            <person name="Chen Z."/>
            <person name="Freedman E."/>
            <person name="Gellesch M."/>
            <person name="Goldberg J."/>
            <person name="Griggs A."/>
            <person name="Gujja S."/>
            <person name="Heilman E."/>
            <person name="Heiman D."/>
            <person name="Hepburn T."/>
            <person name="Howarth C."/>
            <person name="Jen D."/>
            <person name="Larson L."/>
            <person name="Mehta T."/>
            <person name="Park D."/>
            <person name="Pearson M."/>
            <person name="Roberts A."/>
            <person name="Saif S."/>
            <person name="Shenoy N."/>
            <person name="Sisk P."/>
            <person name="Stolte C."/>
            <person name="Sykes S."/>
            <person name="Thomson T."/>
            <person name="Walk T."/>
            <person name="White J."/>
            <person name="Yandava C."/>
            <person name="Burger G."/>
            <person name="Gray M.W."/>
            <person name="Holland P.W.H."/>
            <person name="King N."/>
            <person name="Lang F.B.F."/>
            <person name="Roger A.J."/>
            <person name="Ruiz-Trillo I."/>
            <person name="Lander E."/>
            <person name="Nusbaum C."/>
        </authorList>
    </citation>
    <scope>NUCLEOTIDE SEQUENCE [LARGE SCALE GENOMIC DNA]</scope>
    <source>
        <strain evidence="7 8">ATCC 50062</strain>
    </source>
</reference>
<feature type="domain" description="Ribosomal protein eL8/eL30/eS12/Gadd45" evidence="6">
    <location>
        <begin position="122"/>
        <end position="206"/>
    </location>
</feature>
<keyword evidence="2 4" id="KW-0689">Ribosomal protein</keyword>
<accession>A0A0L0DRU0</accession>
<dbReference type="eggNOG" id="KOG3166">
    <property type="taxonomic scope" value="Eukaryota"/>
</dbReference>
<dbReference type="AlphaFoldDB" id="A0A0L0DRU0"/>
<dbReference type="InterPro" id="IPR001921">
    <property type="entry name" value="Ribosomal_eL8_euk"/>
</dbReference>
<evidence type="ECO:0000256" key="1">
    <source>
        <dbReference type="ARBA" id="ARBA00007337"/>
    </source>
</evidence>
<organism evidence="7 8">
    <name type="scientific">Thecamonas trahens ATCC 50062</name>
    <dbReference type="NCBI Taxonomy" id="461836"/>
    <lineage>
        <taxon>Eukaryota</taxon>
        <taxon>Apusozoa</taxon>
        <taxon>Apusomonadida</taxon>
        <taxon>Apusomonadidae</taxon>
        <taxon>Thecamonas</taxon>
    </lineage>
</organism>
<dbReference type="PROSITE" id="PS01082">
    <property type="entry name" value="RIBOSOMAL_L7AE"/>
    <property type="match status" value="1"/>
</dbReference>
<dbReference type="Gene3D" id="3.30.1330.30">
    <property type="match status" value="1"/>
</dbReference>
<dbReference type="Proteomes" id="UP000054408">
    <property type="component" value="Unassembled WGS sequence"/>
</dbReference>
<dbReference type="STRING" id="461836.A0A0L0DRU0"/>
<dbReference type="EMBL" id="GL349438">
    <property type="protein sequence ID" value="KNC54736.1"/>
    <property type="molecule type" value="Genomic_DNA"/>
</dbReference>
<keyword evidence="8" id="KW-1185">Reference proteome</keyword>
<dbReference type="RefSeq" id="XP_013761636.1">
    <property type="nucleotide sequence ID" value="XM_013906182.1"/>
</dbReference>
<dbReference type="GO" id="GO:0003723">
    <property type="term" value="F:RNA binding"/>
    <property type="evidence" value="ECO:0007669"/>
    <property type="project" value="UniProtKB-UniRule"/>
</dbReference>
<evidence type="ECO:0000256" key="4">
    <source>
        <dbReference type="RuleBase" id="RU367042"/>
    </source>
</evidence>
<dbReference type="InterPro" id="IPR004038">
    <property type="entry name" value="Ribosomal_eL8/eL30/eS12/Gad45"/>
</dbReference>
<dbReference type="OMA" id="RMVKWPA"/>
<evidence type="ECO:0000259" key="6">
    <source>
        <dbReference type="Pfam" id="PF01248"/>
    </source>
</evidence>
<dbReference type="GO" id="GO:0042254">
    <property type="term" value="P:ribosome biogenesis"/>
    <property type="evidence" value="ECO:0007669"/>
    <property type="project" value="InterPro"/>
</dbReference>
<proteinExistence type="inferred from homology"/>
<dbReference type="SUPFAM" id="SSF55315">
    <property type="entry name" value="L30e-like"/>
    <property type="match status" value="1"/>
</dbReference>
<evidence type="ECO:0000313" key="7">
    <source>
        <dbReference type="EMBL" id="KNC54736.1"/>
    </source>
</evidence>
<evidence type="ECO:0000256" key="5">
    <source>
        <dbReference type="SAM" id="MobiDB-lite"/>
    </source>
</evidence>
<dbReference type="PANTHER" id="PTHR23105">
    <property type="entry name" value="RIBOSOMAL PROTEIN L7AE FAMILY MEMBER"/>
    <property type="match status" value="1"/>
</dbReference>
<comment type="similarity">
    <text evidence="1 4">Belongs to the eukaryotic ribosomal protein eL8 family.</text>
</comment>
<dbReference type="FunFam" id="3.30.1330.30:FF:000003">
    <property type="entry name" value="60S ribosomal protein L7a"/>
    <property type="match status" value="1"/>
</dbReference>
<sequence>MPRPAKKNTGAKSAAKSSPYSDAMFMARPKSFGVGQDIQPARDLTRFVRWPKYARLQRQKRVLSKRLRVPPSINVFTKALDSTTTKEVFKFLKDYKPETKTEKRQRLKAEAETIAAGGTVQTEKPYVLKFGLNHVTTLIEQKKAQLVLIAHDVDPIELVLWLPTLCNKMDVPFAIVKNKAMLGRLTNTKNATCVAVTRVKAEHKQKFGKLLDGINASYKPVYRSASRKWGGSVLGLKSQAKIDAQRRAVERELAKKAAA</sequence>
<dbReference type="PRINTS" id="PR00881">
    <property type="entry name" value="L7ARS6FAMILY"/>
</dbReference>
<evidence type="ECO:0000313" key="8">
    <source>
        <dbReference type="Proteomes" id="UP000054408"/>
    </source>
</evidence>
<dbReference type="PRINTS" id="PR00882">
    <property type="entry name" value="RIBOSOMALL7A"/>
</dbReference>
<gene>
    <name evidence="7" type="ORF">AMSG_01586</name>
</gene>
<feature type="region of interest" description="Disordered" evidence="5">
    <location>
        <begin position="1"/>
        <end position="20"/>
    </location>
</feature>